<evidence type="ECO:0000313" key="3">
    <source>
        <dbReference type="EMBL" id="OTG05344.1"/>
    </source>
</evidence>
<keyword evidence="4" id="KW-1185">Reference proteome</keyword>
<feature type="region of interest" description="Disordered" evidence="1">
    <location>
        <begin position="1"/>
        <end position="145"/>
    </location>
</feature>
<proteinExistence type="predicted"/>
<evidence type="ECO:0000313" key="4">
    <source>
        <dbReference type="Proteomes" id="UP000215914"/>
    </source>
</evidence>
<dbReference type="Proteomes" id="UP000215914">
    <property type="component" value="Chromosome 12"/>
</dbReference>
<feature type="compositionally biased region" description="Polar residues" evidence="1">
    <location>
        <begin position="32"/>
        <end position="41"/>
    </location>
</feature>
<evidence type="ECO:0000256" key="1">
    <source>
        <dbReference type="SAM" id="MobiDB-lite"/>
    </source>
</evidence>
<dbReference type="STRING" id="4232.A0A251T352"/>
<name>A0A251T352_HELAN</name>
<gene>
    <name evidence="3" type="ORF">HannXRQ_Chr12g0372531</name>
    <name evidence="2" type="ORF">HanXRQr2_Chr04g0158561</name>
</gene>
<protein>
    <submittedName>
        <fullName evidence="3">Uncharacterized protein</fullName>
    </submittedName>
</protein>
<accession>A0A251T352</accession>
<evidence type="ECO:0000313" key="2">
    <source>
        <dbReference type="EMBL" id="KAF5809558.1"/>
    </source>
</evidence>
<dbReference type="Gramene" id="mRNA:HanXRQr2_Chr04g0158561">
    <property type="protein sequence ID" value="mRNA:HanXRQr2_Chr04g0158561"/>
    <property type="gene ID" value="HanXRQr2_Chr04g0158561"/>
</dbReference>
<reference evidence="3" key="2">
    <citation type="submission" date="2017-02" db="EMBL/GenBank/DDBJ databases">
        <title>Sunflower complete genome.</title>
        <authorList>
            <person name="Langlade N."/>
            <person name="Munos S."/>
        </authorList>
    </citation>
    <scope>NUCLEOTIDE SEQUENCE [LARGE SCALE GENOMIC DNA]</scope>
    <source>
        <tissue evidence="3">Leaves</tissue>
    </source>
</reference>
<feature type="compositionally biased region" description="Low complexity" evidence="1">
    <location>
        <begin position="81"/>
        <end position="90"/>
    </location>
</feature>
<dbReference type="EMBL" id="MNCJ02000319">
    <property type="protein sequence ID" value="KAF5809558.1"/>
    <property type="molecule type" value="Genomic_DNA"/>
</dbReference>
<dbReference type="EMBL" id="CM007901">
    <property type="protein sequence ID" value="OTG05344.1"/>
    <property type="molecule type" value="Genomic_DNA"/>
</dbReference>
<reference evidence="2 4" key="1">
    <citation type="journal article" date="2017" name="Nature">
        <title>The sunflower genome provides insights into oil metabolism, flowering and Asterid evolution.</title>
        <authorList>
            <person name="Badouin H."/>
            <person name="Gouzy J."/>
            <person name="Grassa C.J."/>
            <person name="Murat F."/>
            <person name="Staton S.E."/>
            <person name="Cottret L."/>
            <person name="Lelandais-Briere C."/>
            <person name="Owens G.L."/>
            <person name="Carrere S."/>
            <person name="Mayjonade B."/>
            <person name="Legrand L."/>
            <person name="Gill N."/>
            <person name="Kane N.C."/>
            <person name="Bowers J.E."/>
            <person name="Hubner S."/>
            <person name="Bellec A."/>
            <person name="Berard A."/>
            <person name="Berges H."/>
            <person name="Blanchet N."/>
            <person name="Boniface M.C."/>
            <person name="Brunel D."/>
            <person name="Catrice O."/>
            <person name="Chaidir N."/>
            <person name="Claudel C."/>
            <person name="Donnadieu C."/>
            <person name="Faraut T."/>
            <person name="Fievet G."/>
            <person name="Helmstetter N."/>
            <person name="King M."/>
            <person name="Knapp S.J."/>
            <person name="Lai Z."/>
            <person name="Le Paslier M.C."/>
            <person name="Lippi Y."/>
            <person name="Lorenzon L."/>
            <person name="Mandel J.R."/>
            <person name="Marage G."/>
            <person name="Marchand G."/>
            <person name="Marquand E."/>
            <person name="Bret-Mestries E."/>
            <person name="Morien E."/>
            <person name="Nambeesan S."/>
            <person name="Nguyen T."/>
            <person name="Pegot-Espagnet P."/>
            <person name="Pouilly N."/>
            <person name="Raftis F."/>
            <person name="Sallet E."/>
            <person name="Schiex T."/>
            <person name="Thomas J."/>
            <person name="Vandecasteele C."/>
            <person name="Vares D."/>
            <person name="Vear F."/>
            <person name="Vautrin S."/>
            <person name="Crespi M."/>
            <person name="Mangin B."/>
            <person name="Burke J.M."/>
            <person name="Salse J."/>
            <person name="Munos S."/>
            <person name="Vincourt P."/>
            <person name="Rieseberg L.H."/>
            <person name="Langlade N.B."/>
        </authorList>
    </citation>
    <scope>NUCLEOTIDE SEQUENCE [LARGE SCALE GENOMIC DNA]</scope>
    <source>
        <strain evidence="4">cv. SF193</strain>
        <tissue evidence="2">Leaves</tissue>
    </source>
</reference>
<dbReference type="AlphaFoldDB" id="A0A251T352"/>
<reference evidence="2" key="3">
    <citation type="submission" date="2020-06" db="EMBL/GenBank/DDBJ databases">
        <title>Helianthus annuus Genome sequencing and assembly Release 2.</title>
        <authorList>
            <person name="Gouzy J."/>
            <person name="Langlade N."/>
            <person name="Munos S."/>
        </authorList>
    </citation>
    <scope>NUCLEOTIDE SEQUENCE</scope>
    <source>
        <tissue evidence="2">Leaves</tissue>
    </source>
</reference>
<organism evidence="3 4">
    <name type="scientific">Helianthus annuus</name>
    <name type="common">Common sunflower</name>
    <dbReference type="NCBI Taxonomy" id="4232"/>
    <lineage>
        <taxon>Eukaryota</taxon>
        <taxon>Viridiplantae</taxon>
        <taxon>Streptophyta</taxon>
        <taxon>Embryophyta</taxon>
        <taxon>Tracheophyta</taxon>
        <taxon>Spermatophyta</taxon>
        <taxon>Magnoliopsida</taxon>
        <taxon>eudicotyledons</taxon>
        <taxon>Gunneridae</taxon>
        <taxon>Pentapetalae</taxon>
        <taxon>asterids</taxon>
        <taxon>campanulids</taxon>
        <taxon>Asterales</taxon>
        <taxon>Asteraceae</taxon>
        <taxon>Asteroideae</taxon>
        <taxon>Heliantheae alliance</taxon>
        <taxon>Heliantheae</taxon>
        <taxon>Helianthus</taxon>
    </lineage>
</organism>
<sequence>MSNGPPAFGPPRGVQGDPQYPSGGVMPRPSTGPLSPTQTMASFLGGLFDNQLRGPTQVAPPLFSAPPRGGMQLPSGPPLFSASGQGIPQPSSGPPMFSAPRQGLPQPSGPQFGAQPWQMQPRQNVPPLPIYGSAQPPRTYGMAPPLSNQQAMATISPAACPIGNAVSGPSKIYPNQIP</sequence>
<dbReference type="InParanoid" id="A0A251T352"/>